<name>A0AAD7H9E2_9AGAR</name>
<reference evidence="1" key="1">
    <citation type="submission" date="2023-03" db="EMBL/GenBank/DDBJ databases">
        <title>Massive genome expansion in bonnet fungi (Mycena s.s.) driven by repeated elements and novel gene families across ecological guilds.</title>
        <authorList>
            <consortium name="Lawrence Berkeley National Laboratory"/>
            <person name="Harder C.B."/>
            <person name="Miyauchi S."/>
            <person name="Viragh M."/>
            <person name="Kuo A."/>
            <person name="Thoen E."/>
            <person name="Andreopoulos B."/>
            <person name="Lu D."/>
            <person name="Skrede I."/>
            <person name="Drula E."/>
            <person name="Henrissat B."/>
            <person name="Morin E."/>
            <person name="Kohler A."/>
            <person name="Barry K."/>
            <person name="LaButti K."/>
            <person name="Morin E."/>
            <person name="Salamov A."/>
            <person name="Lipzen A."/>
            <person name="Mereny Z."/>
            <person name="Hegedus B."/>
            <person name="Baldrian P."/>
            <person name="Stursova M."/>
            <person name="Weitz H."/>
            <person name="Taylor A."/>
            <person name="Grigoriev I.V."/>
            <person name="Nagy L.G."/>
            <person name="Martin F."/>
            <person name="Kauserud H."/>
        </authorList>
    </citation>
    <scope>NUCLEOTIDE SEQUENCE</scope>
    <source>
        <strain evidence="1">CBHHK182m</strain>
    </source>
</reference>
<organism evidence="1 2">
    <name type="scientific">Mycena metata</name>
    <dbReference type="NCBI Taxonomy" id="1033252"/>
    <lineage>
        <taxon>Eukaryota</taxon>
        <taxon>Fungi</taxon>
        <taxon>Dikarya</taxon>
        <taxon>Basidiomycota</taxon>
        <taxon>Agaricomycotina</taxon>
        <taxon>Agaricomycetes</taxon>
        <taxon>Agaricomycetidae</taxon>
        <taxon>Agaricales</taxon>
        <taxon>Marasmiineae</taxon>
        <taxon>Mycenaceae</taxon>
        <taxon>Mycena</taxon>
    </lineage>
</organism>
<comment type="caution">
    <text evidence="1">The sequence shown here is derived from an EMBL/GenBank/DDBJ whole genome shotgun (WGS) entry which is preliminary data.</text>
</comment>
<proteinExistence type="predicted"/>
<accession>A0AAD7H9E2</accession>
<evidence type="ECO:0000313" key="2">
    <source>
        <dbReference type="Proteomes" id="UP001215598"/>
    </source>
</evidence>
<evidence type="ECO:0000313" key="1">
    <source>
        <dbReference type="EMBL" id="KAJ7715613.1"/>
    </source>
</evidence>
<dbReference type="AlphaFoldDB" id="A0AAD7H9E2"/>
<dbReference type="EMBL" id="JARKIB010000304">
    <property type="protein sequence ID" value="KAJ7715613.1"/>
    <property type="molecule type" value="Genomic_DNA"/>
</dbReference>
<dbReference type="Proteomes" id="UP001215598">
    <property type="component" value="Unassembled WGS sequence"/>
</dbReference>
<sequence length="168" mass="18930">MPNNRTPILPPYTTFVRNLRTRLFSTSSHIPCWAVAPTKIKTIDHARRYPLIEAQFNNAAHQPYIHDIVVVVIHGAKTSVFRIYLQRGKGLPSNGCNDTIVGDVVMLRVAAGDNTYNTVVNMRVTDGKIANYVFKESLTRIAKFQSPARTQLPKKLVFRRARAFPGKP</sequence>
<protein>
    <submittedName>
        <fullName evidence="1">Uncharacterized protein</fullName>
    </submittedName>
</protein>
<gene>
    <name evidence="1" type="ORF">B0H16DRAFT_1741770</name>
</gene>
<keyword evidence="2" id="KW-1185">Reference proteome</keyword>